<dbReference type="RefSeq" id="WP_106138067.1">
    <property type="nucleotide sequence ID" value="NZ_PVTE01000009.1"/>
</dbReference>
<evidence type="ECO:0000313" key="2">
    <source>
        <dbReference type="Proteomes" id="UP000238375"/>
    </source>
</evidence>
<sequence>MTAPLSTDQLDSLAQSLGYRSVSDFTRIQLRHAVEQKMAYYQSRIDYYQQKYGMDFAEFRRRVVDKADPQLLKFGIIEKEDDDNDWEDAIDFLDDYLAALTHIQP</sequence>
<reference evidence="1 2" key="1">
    <citation type="submission" date="2018-03" db="EMBL/GenBank/DDBJ databases">
        <title>Genomic Encyclopedia of Archaeal and Bacterial Type Strains, Phase II (KMG-II): from individual species to whole genera.</title>
        <authorList>
            <person name="Goeker M."/>
        </authorList>
    </citation>
    <scope>NUCLEOTIDE SEQUENCE [LARGE SCALE GENOMIC DNA]</scope>
    <source>
        <strain evidence="1 2">DSM 28354</strain>
    </source>
</reference>
<proteinExistence type="predicted"/>
<comment type="caution">
    <text evidence="1">The sequence shown here is derived from an EMBL/GenBank/DDBJ whole genome shotgun (WGS) entry which is preliminary data.</text>
</comment>
<dbReference type="EMBL" id="PVTE01000009">
    <property type="protein sequence ID" value="PRY38334.1"/>
    <property type="molecule type" value="Genomic_DNA"/>
</dbReference>
<keyword evidence="2" id="KW-1185">Reference proteome</keyword>
<dbReference type="OrthoDB" id="1726034at2"/>
<dbReference type="AlphaFoldDB" id="A0A2T0SY40"/>
<name>A0A2T0SY40_9BACT</name>
<protein>
    <submittedName>
        <fullName evidence="1">Uncharacterized protein</fullName>
    </submittedName>
</protein>
<accession>A0A2T0SY40</accession>
<gene>
    <name evidence="1" type="ORF">CLV58_10961</name>
</gene>
<evidence type="ECO:0000313" key="1">
    <source>
        <dbReference type="EMBL" id="PRY38334.1"/>
    </source>
</evidence>
<dbReference type="Proteomes" id="UP000238375">
    <property type="component" value="Unassembled WGS sequence"/>
</dbReference>
<organism evidence="1 2">
    <name type="scientific">Spirosoma oryzae</name>
    <dbReference type="NCBI Taxonomy" id="1469603"/>
    <lineage>
        <taxon>Bacteria</taxon>
        <taxon>Pseudomonadati</taxon>
        <taxon>Bacteroidota</taxon>
        <taxon>Cytophagia</taxon>
        <taxon>Cytophagales</taxon>
        <taxon>Cytophagaceae</taxon>
        <taxon>Spirosoma</taxon>
    </lineage>
</organism>